<feature type="transmembrane region" description="Helical" evidence="1">
    <location>
        <begin position="168"/>
        <end position="188"/>
    </location>
</feature>
<keyword evidence="1" id="KW-0812">Transmembrane</keyword>
<feature type="transmembrane region" description="Helical" evidence="1">
    <location>
        <begin position="12"/>
        <end position="32"/>
    </location>
</feature>
<evidence type="ECO:0000256" key="1">
    <source>
        <dbReference type="SAM" id="Phobius"/>
    </source>
</evidence>
<evidence type="ECO:0000313" key="2">
    <source>
        <dbReference type="EMBL" id="SDW39398.1"/>
    </source>
</evidence>
<reference evidence="2 3" key="1">
    <citation type="submission" date="2016-10" db="EMBL/GenBank/DDBJ databases">
        <authorList>
            <person name="de Groot N.N."/>
        </authorList>
    </citation>
    <scope>NUCLEOTIDE SEQUENCE [LARGE SCALE GENOMIC DNA]</scope>
    <source>
        <strain evidence="2 3">S3b</strain>
    </source>
</reference>
<accession>A0A1H2T6D0</accession>
<gene>
    <name evidence="2" type="ORF">SAMN04487759_11245</name>
</gene>
<keyword evidence="1" id="KW-0472">Membrane</keyword>
<proteinExistence type="predicted"/>
<dbReference type="Proteomes" id="UP000182429">
    <property type="component" value="Unassembled WGS sequence"/>
</dbReference>
<feature type="transmembrane region" description="Helical" evidence="1">
    <location>
        <begin position="58"/>
        <end position="80"/>
    </location>
</feature>
<dbReference type="AlphaFoldDB" id="A0A1H2T6D0"/>
<protein>
    <recommendedName>
        <fullName evidence="4">ABC-2 type transport system permease protein</fullName>
    </recommendedName>
</protein>
<keyword evidence="1" id="KW-1133">Transmembrane helix</keyword>
<evidence type="ECO:0000313" key="3">
    <source>
        <dbReference type="Proteomes" id="UP000182429"/>
    </source>
</evidence>
<sequence length="246" mass="28840">MKNKINKFIVRNICIVVLIHFIFSMYYSYLILGSKLIKSPDFLRLVAGGIQVEDSSNLFLIILYVAPKCLLFLWITNSFVKDLKSNFLYIFLRTSNRTKWLNKTIILTIISVFYYEAIFFTSIVILLVCNGLKISAWDILELFLLEFFQMIMLAFFSNGMQLFLNETACVFGTLLELAVPLIITGVIYENHGMWIYPAKCIPFNWGNYNYMMSYHSNTFITVLFISLICILIYFVSKRKINKYEFM</sequence>
<organism evidence="2 3">
    <name type="scientific">Kandleria vitulina</name>
    <dbReference type="NCBI Taxonomy" id="1630"/>
    <lineage>
        <taxon>Bacteria</taxon>
        <taxon>Bacillati</taxon>
        <taxon>Bacillota</taxon>
        <taxon>Erysipelotrichia</taxon>
        <taxon>Erysipelotrichales</taxon>
        <taxon>Coprobacillaceae</taxon>
        <taxon>Kandleria</taxon>
    </lineage>
</organism>
<feature type="transmembrane region" description="Helical" evidence="1">
    <location>
        <begin position="134"/>
        <end position="156"/>
    </location>
</feature>
<dbReference type="EMBL" id="FNNF01000012">
    <property type="protein sequence ID" value="SDW39398.1"/>
    <property type="molecule type" value="Genomic_DNA"/>
</dbReference>
<name>A0A1H2T6D0_9FIRM</name>
<feature type="transmembrane region" description="Helical" evidence="1">
    <location>
        <begin position="218"/>
        <end position="236"/>
    </location>
</feature>
<evidence type="ECO:0008006" key="4">
    <source>
        <dbReference type="Google" id="ProtNLM"/>
    </source>
</evidence>
<feature type="transmembrane region" description="Helical" evidence="1">
    <location>
        <begin position="100"/>
        <end position="128"/>
    </location>
</feature>